<dbReference type="KEGG" id="cps:CPS_1003"/>
<reference evidence="1" key="1">
    <citation type="journal article" date="2005" name="Proc. Natl. Acad. Sci. U.S.A.">
        <title>The psychrophilic lifestyle as revealed by the genome sequence of Colwellia psychrerythraea 34H through genomic and proteomic analyses.</title>
        <authorList>
            <person name="Methe B.A."/>
            <person name="Nelson K.E."/>
            <person name="Deming J.W."/>
            <person name="Momen B."/>
            <person name="Melamud E."/>
            <person name="Zhang X."/>
            <person name="Moult J."/>
            <person name="Madupu R."/>
            <person name="Nelson W.C."/>
            <person name="Dodson R.J."/>
            <person name="Brinkac L.M."/>
            <person name="Daugherty S.C."/>
            <person name="Durkin A.S."/>
            <person name="DeBoy R.T."/>
            <person name="Kolonay J.F."/>
            <person name="Sullivan S.A."/>
            <person name="Zhou L."/>
            <person name="Davidsen T.M."/>
            <person name="Wu M."/>
            <person name="Huston A.L."/>
            <person name="Lewis M."/>
            <person name="Weaver B."/>
            <person name="Weidman J.F."/>
            <person name="Khouri H."/>
            <person name="Utterback T.R."/>
            <person name="Feldblyum T.V."/>
            <person name="Fraser C.M."/>
        </authorList>
    </citation>
    <scope>NUCLEOTIDE SEQUENCE [LARGE SCALE GENOMIC DNA]</scope>
    <source>
        <strain evidence="1">34H</strain>
    </source>
</reference>
<sequence length="35" mass="4023">MVYIYTSALRSIPIASYCSITRLELEDLSSLNFDH</sequence>
<accession>Q487L3</accession>
<evidence type="ECO:0000313" key="2">
    <source>
        <dbReference type="Proteomes" id="UP000000547"/>
    </source>
</evidence>
<evidence type="ECO:0000313" key="1">
    <source>
        <dbReference type="EMBL" id="AAZ27913.1"/>
    </source>
</evidence>
<name>Q487L3_COLP3</name>
<dbReference type="AlphaFoldDB" id="Q487L3"/>
<dbReference type="EMBL" id="CP000083">
    <property type="protein sequence ID" value="AAZ27913.1"/>
    <property type="molecule type" value="Genomic_DNA"/>
</dbReference>
<protein>
    <submittedName>
        <fullName evidence="1">Uncharacterized protein</fullName>
    </submittedName>
</protein>
<dbReference type="HOGENOM" id="CLU_3364382_0_0_6"/>
<proteinExistence type="predicted"/>
<gene>
    <name evidence="1" type="ordered locus">CPS_1003</name>
</gene>
<dbReference type="Proteomes" id="UP000000547">
    <property type="component" value="Chromosome"/>
</dbReference>
<dbReference type="STRING" id="167879.CPS_1003"/>
<organism evidence="1 2">
    <name type="scientific">Colwellia psychrerythraea (strain 34H / ATCC BAA-681)</name>
    <name type="common">Vibrio psychroerythus</name>
    <dbReference type="NCBI Taxonomy" id="167879"/>
    <lineage>
        <taxon>Bacteria</taxon>
        <taxon>Pseudomonadati</taxon>
        <taxon>Pseudomonadota</taxon>
        <taxon>Gammaproteobacteria</taxon>
        <taxon>Alteromonadales</taxon>
        <taxon>Colwelliaceae</taxon>
        <taxon>Colwellia</taxon>
    </lineage>
</organism>